<dbReference type="EMBL" id="QDKQ01000020">
    <property type="protein sequence ID" value="PVM93271.1"/>
    <property type="molecule type" value="Genomic_DNA"/>
</dbReference>
<gene>
    <name evidence="2" type="ORF">DDF67_03845</name>
</gene>
<evidence type="ECO:0000313" key="2">
    <source>
        <dbReference type="EMBL" id="PVM93271.1"/>
    </source>
</evidence>
<dbReference type="AlphaFoldDB" id="A0A2T9KBQ7"/>
<evidence type="ECO:0000256" key="1">
    <source>
        <dbReference type="SAM" id="SignalP"/>
    </source>
</evidence>
<protein>
    <submittedName>
        <fullName evidence="2">DUF2219 domain-containing protein</fullName>
    </submittedName>
</protein>
<dbReference type="OrthoDB" id="7617009at2"/>
<name>A0A2T9KBQ7_9CAUL</name>
<organism evidence="2 3">
    <name type="scientific">Caulobacter endophyticus</name>
    <dbReference type="NCBI Taxonomy" id="2172652"/>
    <lineage>
        <taxon>Bacteria</taxon>
        <taxon>Pseudomonadati</taxon>
        <taxon>Pseudomonadota</taxon>
        <taxon>Alphaproteobacteria</taxon>
        <taxon>Caulobacterales</taxon>
        <taxon>Caulobacteraceae</taxon>
        <taxon>Caulobacter</taxon>
    </lineage>
</organism>
<keyword evidence="3" id="KW-1185">Reference proteome</keyword>
<dbReference type="RefSeq" id="WP_109099623.1">
    <property type="nucleotide sequence ID" value="NZ_QDKQ01000020.1"/>
</dbReference>
<comment type="caution">
    <text evidence="2">The sequence shown here is derived from an EMBL/GenBank/DDBJ whole genome shotgun (WGS) entry which is preliminary data.</text>
</comment>
<sequence length="326" mass="33847">MRIVCVTIATCCGASLALSAASSDAAVRKGKRKATARPAAAAPTLTPTLQKLDLTRREGAATAAAPSAVAFAARPVDARATEAEGEPFAVSPAGLYGDANLLDADRYYDERGPVSWRSGSYVVGDNGRRVDAVRVSVASSSRLAQSAPLSLVRPGASNFDTDSVDVSVSRGWPAAVKFGAGRLAVDFTPHAGLGFGGAGGSAEAGGMVRIGKSVEDRVISGLGVRDGRETFGDRGRWYLFAGASGQLVGMNLLRGQNGDWTRAGVTSDTGSRLVGDAQAGVGWRRGPMQASVGYIRREIKSKDQIMGMATQEDSVVALSFSLKPHW</sequence>
<dbReference type="InterPro" id="IPR018707">
    <property type="entry name" value="LpxR"/>
</dbReference>
<proteinExistence type="predicted"/>
<feature type="chain" id="PRO_5015476253" evidence="1">
    <location>
        <begin position="21"/>
        <end position="326"/>
    </location>
</feature>
<dbReference type="InterPro" id="IPR037107">
    <property type="entry name" value="Put_OMP_sf"/>
</dbReference>
<feature type="signal peptide" evidence="1">
    <location>
        <begin position="1"/>
        <end position="20"/>
    </location>
</feature>
<accession>A0A2T9KBQ7</accession>
<evidence type="ECO:0000313" key="3">
    <source>
        <dbReference type="Proteomes" id="UP000245073"/>
    </source>
</evidence>
<reference evidence="2 3" key="1">
    <citation type="submission" date="2018-04" db="EMBL/GenBank/DDBJ databases">
        <title>The genome sequence of Caulobacter sp. 744.</title>
        <authorList>
            <person name="Gao J."/>
            <person name="Sun J."/>
        </authorList>
    </citation>
    <scope>NUCLEOTIDE SEQUENCE [LARGE SCALE GENOMIC DNA]</scope>
    <source>
        <strain evidence="2 3">774</strain>
    </source>
</reference>
<keyword evidence="1" id="KW-0732">Signal</keyword>
<dbReference type="Pfam" id="PF09982">
    <property type="entry name" value="LpxR"/>
    <property type="match status" value="1"/>
</dbReference>
<dbReference type="Gene3D" id="2.40.128.140">
    <property type="entry name" value="Outer membrane protein"/>
    <property type="match status" value="1"/>
</dbReference>
<dbReference type="Proteomes" id="UP000245073">
    <property type="component" value="Unassembled WGS sequence"/>
</dbReference>